<protein>
    <submittedName>
        <fullName evidence="2">Putative primase</fullName>
    </submittedName>
</protein>
<dbReference type="AlphaFoldDB" id="A0A6M3KWC0"/>
<dbReference type="PANTHER" id="PTHR30313:SF2">
    <property type="entry name" value="DNA PRIMASE"/>
    <property type="match status" value="1"/>
</dbReference>
<dbReference type="GO" id="GO:0003677">
    <property type="term" value="F:DNA binding"/>
    <property type="evidence" value="ECO:0007669"/>
    <property type="project" value="InterPro"/>
</dbReference>
<feature type="region of interest" description="Disordered" evidence="1">
    <location>
        <begin position="284"/>
        <end position="307"/>
    </location>
</feature>
<name>A0A6M3KWC0_9ZZZZ</name>
<dbReference type="Gene3D" id="3.40.1360.10">
    <property type="match status" value="1"/>
</dbReference>
<reference evidence="2" key="1">
    <citation type="submission" date="2020-03" db="EMBL/GenBank/DDBJ databases">
        <title>The deep terrestrial virosphere.</title>
        <authorList>
            <person name="Holmfeldt K."/>
            <person name="Nilsson E."/>
            <person name="Simone D."/>
            <person name="Lopez-Fernandez M."/>
            <person name="Wu X."/>
            <person name="de Brujin I."/>
            <person name="Lundin D."/>
            <person name="Andersson A."/>
            <person name="Bertilsson S."/>
            <person name="Dopson M."/>
        </authorList>
    </citation>
    <scope>NUCLEOTIDE SEQUENCE</scope>
    <source>
        <strain evidence="2">MM415B02193</strain>
    </source>
</reference>
<organism evidence="2">
    <name type="scientific">viral metagenome</name>
    <dbReference type="NCBI Taxonomy" id="1070528"/>
    <lineage>
        <taxon>unclassified sequences</taxon>
        <taxon>metagenomes</taxon>
        <taxon>organismal metagenomes</taxon>
    </lineage>
</organism>
<dbReference type="GO" id="GO:0008270">
    <property type="term" value="F:zinc ion binding"/>
    <property type="evidence" value="ECO:0007669"/>
    <property type="project" value="InterPro"/>
</dbReference>
<sequence length="307" mass="34767">MIDPIPYLESKGIDVHLPGEKNVTRGWVNIQCPFPGCGDPSWHLGINLESELFNCYICGEKGHFVKLIVQIEGCSYSRAESLLNTLSKGSNKELDGFKPLTPYKDIGKGILPLESTDLFPDLHLEYLRTRGFDPDFLIPKYKLRATTNTGKFKFRVIIPYFLDGKIVSFTGRDVTGQSLVKYKDCPSEESIIPVKDTIYNIDRVRDRVLVVEGPLDVWRIGDGAVATSTFNFNNRQLLLLKNLARNGVNTCFVMYDPEERANPKARKFIREMSTYFNHTEVLTLEGSSDPGEMPEGEVRHLRKELGL</sequence>
<dbReference type="InterPro" id="IPR036977">
    <property type="entry name" value="DNA_primase_Znf_CHC2"/>
</dbReference>
<feature type="compositionally biased region" description="Basic and acidic residues" evidence="1">
    <location>
        <begin position="296"/>
        <end position="307"/>
    </location>
</feature>
<dbReference type="InterPro" id="IPR050219">
    <property type="entry name" value="DnaG_primase"/>
</dbReference>
<gene>
    <name evidence="2" type="ORF">MM415B02193_0010</name>
</gene>
<dbReference type="PANTHER" id="PTHR30313">
    <property type="entry name" value="DNA PRIMASE"/>
    <property type="match status" value="1"/>
</dbReference>
<dbReference type="GO" id="GO:0006269">
    <property type="term" value="P:DNA replication, synthesis of primer"/>
    <property type="evidence" value="ECO:0007669"/>
    <property type="project" value="TreeGrafter"/>
</dbReference>
<dbReference type="EMBL" id="MT142587">
    <property type="protein sequence ID" value="QJA85655.1"/>
    <property type="molecule type" value="Genomic_DNA"/>
</dbReference>
<evidence type="ECO:0000313" key="2">
    <source>
        <dbReference type="EMBL" id="QJA85655.1"/>
    </source>
</evidence>
<proteinExistence type="predicted"/>
<evidence type="ECO:0000256" key="1">
    <source>
        <dbReference type="SAM" id="MobiDB-lite"/>
    </source>
</evidence>
<accession>A0A6M3KWC0</accession>
<dbReference type="GO" id="GO:0005737">
    <property type="term" value="C:cytoplasm"/>
    <property type="evidence" value="ECO:0007669"/>
    <property type="project" value="TreeGrafter"/>
</dbReference>
<dbReference type="SUPFAM" id="SSF56731">
    <property type="entry name" value="DNA primase core"/>
    <property type="match status" value="1"/>
</dbReference>
<dbReference type="SUPFAM" id="SSF57783">
    <property type="entry name" value="Zinc beta-ribbon"/>
    <property type="match status" value="1"/>
</dbReference>
<dbReference type="Gene3D" id="3.90.580.10">
    <property type="entry name" value="Zinc finger, CHC2-type domain"/>
    <property type="match status" value="1"/>
</dbReference>